<dbReference type="STRING" id="83449.BON30_45890"/>
<keyword evidence="2 4" id="KW-0238">DNA-binding</keyword>
<dbReference type="Pfam" id="PF00440">
    <property type="entry name" value="TetR_N"/>
    <property type="match status" value="1"/>
</dbReference>
<dbReference type="RefSeq" id="WP_071904975.1">
    <property type="nucleotide sequence ID" value="NZ_MPIN01000024.1"/>
</dbReference>
<dbReference type="Proteomes" id="UP000182229">
    <property type="component" value="Unassembled WGS sequence"/>
</dbReference>
<dbReference type="OrthoDB" id="7056813at2"/>
<evidence type="ECO:0000256" key="4">
    <source>
        <dbReference type="PROSITE-ProRule" id="PRU00335"/>
    </source>
</evidence>
<dbReference type="PRINTS" id="PR00455">
    <property type="entry name" value="HTHTETR"/>
</dbReference>
<feature type="domain" description="HTH tetR-type" evidence="5">
    <location>
        <begin position="17"/>
        <end position="77"/>
    </location>
</feature>
<dbReference type="Pfam" id="PF13305">
    <property type="entry name" value="TetR_C_33"/>
    <property type="match status" value="1"/>
</dbReference>
<dbReference type="InterPro" id="IPR001647">
    <property type="entry name" value="HTH_TetR"/>
</dbReference>
<evidence type="ECO:0000313" key="6">
    <source>
        <dbReference type="EMBL" id="OJH33988.1"/>
    </source>
</evidence>
<comment type="caution">
    <text evidence="6">The sequence shown here is derived from an EMBL/GenBank/DDBJ whole genome shotgun (WGS) entry which is preliminary data.</text>
</comment>
<dbReference type="InterPro" id="IPR025996">
    <property type="entry name" value="MT1864/Rv1816-like_C"/>
</dbReference>
<dbReference type="PROSITE" id="PS50977">
    <property type="entry name" value="HTH_TETR_2"/>
    <property type="match status" value="1"/>
</dbReference>
<protein>
    <recommendedName>
        <fullName evidence="5">HTH tetR-type domain-containing protein</fullName>
    </recommendedName>
</protein>
<proteinExistence type="predicted"/>
<reference evidence="6 7" key="2">
    <citation type="submission" date="2016-12" db="EMBL/GenBank/DDBJ databases">
        <title>Draft Genome Sequence of Cystobacter ferrugineus Strain Cbfe23.</title>
        <authorList>
            <person name="Akbar S."/>
            <person name="Dowd S.E."/>
            <person name="Stevens D.C."/>
        </authorList>
    </citation>
    <scope>NUCLEOTIDE SEQUENCE [LARGE SCALE GENOMIC DNA]</scope>
    <source>
        <strain evidence="6 7">Cbfe23</strain>
    </source>
</reference>
<dbReference type="InterPro" id="IPR009057">
    <property type="entry name" value="Homeodomain-like_sf"/>
</dbReference>
<sequence>MAQRGTGEKRRARYHHGDLRRALVEAALEVLAREGVAELSLREVARRAGVSAAAPYHHFPDKQSLLAAVAEEGFVALNAAMKQAREASGGWAERLEGMAAAYIQFAVTHVAHYRVMFLPELKEPRFEEYHRLGTESFELMRGAVAEARPELSEPDTWVVAVSAWSAVHGFTSLWTEGFLGHKAARLPELEGMGRAVGVSVASLVLHAPATKR</sequence>
<dbReference type="GO" id="GO:0003700">
    <property type="term" value="F:DNA-binding transcription factor activity"/>
    <property type="evidence" value="ECO:0007669"/>
    <property type="project" value="TreeGrafter"/>
</dbReference>
<dbReference type="AlphaFoldDB" id="A0A1L9AVF8"/>
<gene>
    <name evidence="6" type="ORF">BON30_45890</name>
</gene>
<dbReference type="SUPFAM" id="SSF48498">
    <property type="entry name" value="Tetracyclin repressor-like, C-terminal domain"/>
    <property type="match status" value="1"/>
</dbReference>
<dbReference type="EMBL" id="MPIN01000024">
    <property type="protein sequence ID" value="OJH33988.1"/>
    <property type="molecule type" value="Genomic_DNA"/>
</dbReference>
<name>A0A1L9AVF8_9BACT</name>
<dbReference type="InterPro" id="IPR050109">
    <property type="entry name" value="HTH-type_TetR-like_transc_reg"/>
</dbReference>
<evidence type="ECO:0000313" key="7">
    <source>
        <dbReference type="Proteomes" id="UP000182229"/>
    </source>
</evidence>
<evidence type="ECO:0000256" key="2">
    <source>
        <dbReference type="ARBA" id="ARBA00023125"/>
    </source>
</evidence>
<dbReference type="GO" id="GO:0000976">
    <property type="term" value="F:transcription cis-regulatory region binding"/>
    <property type="evidence" value="ECO:0007669"/>
    <property type="project" value="TreeGrafter"/>
</dbReference>
<organism evidence="6 7">
    <name type="scientific">Cystobacter ferrugineus</name>
    <dbReference type="NCBI Taxonomy" id="83449"/>
    <lineage>
        <taxon>Bacteria</taxon>
        <taxon>Pseudomonadati</taxon>
        <taxon>Myxococcota</taxon>
        <taxon>Myxococcia</taxon>
        <taxon>Myxococcales</taxon>
        <taxon>Cystobacterineae</taxon>
        <taxon>Archangiaceae</taxon>
        <taxon>Cystobacter</taxon>
    </lineage>
</organism>
<dbReference type="Gene3D" id="1.10.357.10">
    <property type="entry name" value="Tetracycline Repressor, domain 2"/>
    <property type="match status" value="1"/>
</dbReference>
<evidence type="ECO:0000256" key="3">
    <source>
        <dbReference type="ARBA" id="ARBA00023163"/>
    </source>
</evidence>
<reference evidence="7" key="1">
    <citation type="submission" date="2016-11" db="EMBL/GenBank/DDBJ databases">
        <authorList>
            <person name="Shukria A."/>
            <person name="Stevens D.C."/>
        </authorList>
    </citation>
    <scope>NUCLEOTIDE SEQUENCE [LARGE SCALE GENOMIC DNA]</scope>
    <source>
        <strain evidence="7">Cbfe23</strain>
    </source>
</reference>
<dbReference type="PANTHER" id="PTHR30055:SF220">
    <property type="entry name" value="TETR-FAMILY REGULATORY PROTEIN"/>
    <property type="match status" value="1"/>
</dbReference>
<keyword evidence="7" id="KW-1185">Reference proteome</keyword>
<dbReference type="InterPro" id="IPR036271">
    <property type="entry name" value="Tet_transcr_reg_TetR-rel_C_sf"/>
</dbReference>
<evidence type="ECO:0000259" key="5">
    <source>
        <dbReference type="PROSITE" id="PS50977"/>
    </source>
</evidence>
<evidence type="ECO:0000256" key="1">
    <source>
        <dbReference type="ARBA" id="ARBA00023015"/>
    </source>
</evidence>
<dbReference type="SUPFAM" id="SSF46689">
    <property type="entry name" value="Homeodomain-like"/>
    <property type="match status" value="1"/>
</dbReference>
<accession>A0A1L9AVF8</accession>
<keyword evidence="3" id="KW-0804">Transcription</keyword>
<keyword evidence="1" id="KW-0805">Transcription regulation</keyword>
<dbReference type="PANTHER" id="PTHR30055">
    <property type="entry name" value="HTH-TYPE TRANSCRIPTIONAL REGULATOR RUTR"/>
    <property type="match status" value="1"/>
</dbReference>
<feature type="DNA-binding region" description="H-T-H motif" evidence="4">
    <location>
        <begin position="40"/>
        <end position="59"/>
    </location>
</feature>